<reference evidence="2 3" key="1">
    <citation type="submission" date="2016-08" db="EMBL/GenBank/DDBJ databases">
        <title>Draft genome of Fabibacter sp. strain SK-8.</title>
        <authorList>
            <person name="Wong S.-K."/>
            <person name="Hamasaki K."/>
            <person name="Yoshizawa S."/>
        </authorList>
    </citation>
    <scope>NUCLEOTIDE SEQUENCE [LARGE SCALE GENOMIC DNA]</scope>
    <source>
        <strain evidence="2 3">SK-8</strain>
    </source>
</reference>
<dbReference type="AlphaFoldDB" id="A0A1E5SK89"/>
<keyword evidence="1" id="KW-0812">Transmembrane</keyword>
<evidence type="ECO:0000313" key="2">
    <source>
        <dbReference type="EMBL" id="OEJ99544.1"/>
    </source>
</evidence>
<proteinExistence type="predicted"/>
<evidence type="ECO:0000256" key="1">
    <source>
        <dbReference type="SAM" id="Phobius"/>
    </source>
</evidence>
<sequence>MSKNLSSKLDSYALMIIALLAVVVSIWQVSHQRKHDRISMMPYVSWDVETVGDSTMIKLWNKGAGPALIKEYNFSINDSTFGSWSSAFKFADSTIKIYQEKIFGNYTLAPNEVLILVAYKKGLYTDHNIRINIGFESVYGDKKEDYLMSTL</sequence>
<dbReference type="STRING" id="1563681.BFP71_08170"/>
<dbReference type="Proteomes" id="UP000095552">
    <property type="component" value="Unassembled WGS sequence"/>
</dbReference>
<keyword evidence="1" id="KW-1133">Transmembrane helix</keyword>
<keyword evidence="1" id="KW-0472">Membrane</keyword>
<name>A0A1E5SK89_9BACT</name>
<keyword evidence="3" id="KW-1185">Reference proteome</keyword>
<accession>A0A1E5SK89</accession>
<gene>
    <name evidence="2" type="ORF">BFP71_08170</name>
</gene>
<evidence type="ECO:0000313" key="3">
    <source>
        <dbReference type="Proteomes" id="UP000095552"/>
    </source>
</evidence>
<dbReference type="EMBL" id="MDGQ01000005">
    <property type="protein sequence ID" value="OEJ99544.1"/>
    <property type="molecule type" value="Genomic_DNA"/>
</dbReference>
<organism evidence="2 3">
    <name type="scientific">Roseivirga misakiensis</name>
    <dbReference type="NCBI Taxonomy" id="1563681"/>
    <lineage>
        <taxon>Bacteria</taxon>
        <taxon>Pseudomonadati</taxon>
        <taxon>Bacteroidota</taxon>
        <taxon>Cytophagia</taxon>
        <taxon>Cytophagales</taxon>
        <taxon>Roseivirgaceae</taxon>
        <taxon>Roseivirga</taxon>
    </lineage>
</organism>
<comment type="caution">
    <text evidence="2">The sequence shown here is derived from an EMBL/GenBank/DDBJ whole genome shotgun (WGS) entry which is preliminary data.</text>
</comment>
<evidence type="ECO:0008006" key="4">
    <source>
        <dbReference type="Google" id="ProtNLM"/>
    </source>
</evidence>
<dbReference type="RefSeq" id="WP_069835006.1">
    <property type="nucleotide sequence ID" value="NZ_MDGQ01000005.1"/>
</dbReference>
<feature type="transmembrane region" description="Helical" evidence="1">
    <location>
        <begin position="12"/>
        <end position="30"/>
    </location>
</feature>
<dbReference type="OrthoDB" id="763750at2"/>
<protein>
    <recommendedName>
        <fullName evidence="4">LTD domain-containing protein</fullName>
    </recommendedName>
</protein>